<accession>A0AAV2CCF5</accession>
<protein>
    <submittedName>
        <fullName evidence="2">Uncharacterized protein</fullName>
    </submittedName>
</protein>
<organism evidence="2 3">
    <name type="scientific">Linum trigynum</name>
    <dbReference type="NCBI Taxonomy" id="586398"/>
    <lineage>
        <taxon>Eukaryota</taxon>
        <taxon>Viridiplantae</taxon>
        <taxon>Streptophyta</taxon>
        <taxon>Embryophyta</taxon>
        <taxon>Tracheophyta</taxon>
        <taxon>Spermatophyta</taxon>
        <taxon>Magnoliopsida</taxon>
        <taxon>eudicotyledons</taxon>
        <taxon>Gunneridae</taxon>
        <taxon>Pentapetalae</taxon>
        <taxon>rosids</taxon>
        <taxon>fabids</taxon>
        <taxon>Malpighiales</taxon>
        <taxon>Linaceae</taxon>
        <taxon>Linum</taxon>
    </lineage>
</organism>
<dbReference type="Proteomes" id="UP001497516">
    <property type="component" value="Chromosome 1"/>
</dbReference>
<feature type="region of interest" description="Disordered" evidence="1">
    <location>
        <begin position="41"/>
        <end position="105"/>
    </location>
</feature>
<name>A0AAV2CCF5_9ROSI</name>
<evidence type="ECO:0000313" key="3">
    <source>
        <dbReference type="Proteomes" id="UP001497516"/>
    </source>
</evidence>
<reference evidence="2 3" key="1">
    <citation type="submission" date="2024-04" db="EMBL/GenBank/DDBJ databases">
        <authorList>
            <person name="Fracassetti M."/>
        </authorList>
    </citation>
    <scope>NUCLEOTIDE SEQUENCE [LARGE SCALE GENOMIC DNA]</scope>
</reference>
<sequence>MGGGHMGSGSTDLHLDVDEWERVNQQLQGQVFQTSNWAYEQQRREGAPDEHVQSQVDDMFGTQDQDDGPERDEQLLPQDRRPARCGTGGHLVAEHGGRRGGRRGG</sequence>
<proteinExistence type="predicted"/>
<dbReference type="EMBL" id="OZ034813">
    <property type="protein sequence ID" value="CAL1353861.1"/>
    <property type="molecule type" value="Genomic_DNA"/>
</dbReference>
<keyword evidence="3" id="KW-1185">Reference proteome</keyword>
<feature type="compositionally biased region" description="Basic and acidic residues" evidence="1">
    <location>
        <begin position="71"/>
        <end position="82"/>
    </location>
</feature>
<gene>
    <name evidence="2" type="ORF">LTRI10_LOCUS1730</name>
</gene>
<dbReference type="AlphaFoldDB" id="A0AAV2CCF5"/>
<feature type="compositionally biased region" description="Basic and acidic residues" evidence="1">
    <location>
        <begin position="41"/>
        <end position="52"/>
    </location>
</feature>
<evidence type="ECO:0000313" key="2">
    <source>
        <dbReference type="EMBL" id="CAL1353861.1"/>
    </source>
</evidence>
<evidence type="ECO:0000256" key="1">
    <source>
        <dbReference type="SAM" id="MobiDB-lite"/>
    </source>
</evidence>